<dbReference type="InterPro" id="IPR000782">
    <property type="entry name" value="FAS1_domain"/>
</dbReference>
<evidence type="ECO:0000313" key="3">
    <source>
        <dbReference type="EMBL" id="TGD80322.1"/>
    </source>
</evidence>
<name>A0A4Z0MKF3_9BACT</name>
<dbReference type="EMBL" id="SRKZ01000003">
    <property type="protein sequence ID" value="TGD80322.1"/>
    <property type="molecule type" value="Genomic_DNA"/>
</dbReference>
<keyword evidence="1" id="KW-0732">Signal</keyword>
<evidence type="ECO:0000313" key="4">
    <source>
        <dbReference type="Proteomes" id="UP000298284"/>
    </source>
</evidence>
<dbReference type="PROSITE" id="PS50213">
    <property type="entry name" value="FAS1"/>
    <property type="match status" value="1"/>
</dbReference>
<accession>A0A4Z0MKF3</accession>
<dbReference type="OrthoDB" id="1119934at2"/>
<organism evidence="3 4">
    <name type="scientific">Hymenobacter wooponensis</name>
    <dbReference type="NCBI Taxonomy" id="1525360"/>
    <lineage>
        <taxon>Bacteria</taxon>
        <taxon>Pseudomonadati</taxon>
        <taxon>Bacteroidota</taxon>
        <taxon>Cytophagia</taxon>
        <taxon>Cytophagales</taxon>
        <taxon>Hymenobacteraceae</taxon>
        <taxon>Hymenobacter</taxon>
    </lineage>
</organism>
<dbReference type="PANTHER" id="PTHR10900">
    <property type="entry name" value="PERIOSTIN-RELATED"/>
    <property type="match status" value="1"/>
</dbReference>
<feature type="signal peptide" evidence="1">
    <location>
        <begin position="1"/>
        <end position="24"/>
    </location>
</feature>
<dbReference type="PANTHER" id="PTHR10900:SF77">
    <property type="entry name" value="FI19380P1"/>
    <property type="match status" value="1"/>
</dbReference>
<keyword evidence="4" id="KW-1185">Reference proteome</keyword>
<dbReference type="Proteomes" id="UP000298284">
    <property type="component" value="Unassembled WGS sequence"/>
</dbReference>
<dbReference type="InterPro" id="IPR036378">
    <property type="entry name" value="FAS1_dom_sf"/>
</dbReference>
<feature type="chain" id="PRO_5021456235" evidence="1">
    <location>
        <begin position="25"/>
        <end position="190"/>
    </location>
</feature>
<dbReference type="SMART" id="SM00554">
    <property type="entry name" value="FAS1"/>
    <property type="match status" value="1"/>
</dbReference>
<reference evidence="3 4" key="1">
    <citation type="submission" date="2019-04" db="EMBL/GenBank/DDBJ databases">
        <authorList>
            <person name="Feng G."/>
            <person name="Zhang J."/>
            <person name="Zhu H."/>
        </authorList>
    </citation>
    <scope>NUCLEOTIDE SEQUENCE [LARGE SCALE GENOMIC DNA]</scope>
    <source>
        <strain evidence="3 4">JCM 19491</strain>
    </source>
</reference>
<sequence length="190" mass="19371">MKKHLLSFAVVALMGAATATSASAQAKMVAGTVSVGGEAMYPTKNIVENAVNSKDHTTLVAAVKAAGLVETLQGKGPFTVFAPTNAAFNALPAGTVETLVKPESKATLTKILTYHVVAGNMTSDKIMAAIKAGKGAASLKTVSGGTLKAMMNGPKNIVLVDEKGGVSTISTYDVTQSNGVIHVIDKVLMP</sequence>
<dbReference type="GO" id="GO:0005615">
    <property type="term" value="C:extracellular space"/>
    <property type="evidence" value="ECO:0007669"/>
    <property type="project" value="TreeGrafter"/>
</dbReference>
<dbReference type="Gene3D" id="2.30.180.10">
    <property type="entry name" value="FAS1 domain"/>
    <property type="match status" value="1"/>
</dbReference>
<gene>
    <name evidence="3" type="ORF">EU557_10795</name>
</gene>
<dbReference type="Pfam" id="PF02469">
    <property type="entry name" value="Fasciclin"/>
    <property type="match status" value="1"/>
</dbReference>
<proteinExistence type="predicted"/>
<dbReference type="InterPro" id="IPR050904">
    <property type="entry name" value="Adhesion/Biosynth-related"/>
</dbReference>
<protein>
    <submittedName>
        <fullName evidence="3">Fasciclin domain-containing protein</fullName>
    </submittedName>
</protein>
<dbReference type="FunFam" id="2.30.180.10:FF:000032">
    <property type="entry name" value="Fasciclin domain-containing protein, putative"/>
    <property type="match status" value="1"/>
</dbReference>
<comment type="caution">
    <text evidence="3">The sequence shown here is derived from an EMBL/GenBank/DDBJ whole genome shotgun (WGS) entry which is preliminary data.</text>
</comment>
<evidence type="ECO:0000256" key="1">
    <source>
        <dbReference type="SAM" id="SignalP"/>
    </source>
</evidence>
<dbReference type="SUPFAM" id="SSF82153">
    <property type="entry name" value="FAS1 domain"/>
    <property type="match status" value="1"/>
</dbReference>
<dbReference type="RefSeq" id="WP_135530477.1">
    <property type="nucleotide sequence ID" value="NZ_SRKZ01000003.1"/>
</dbReference>
<dbReference type="AlphaFoldDB" id="A0A4Z0MKF3"/>
<evidence type="ECO:0000259" key="2">
    <source>
        <dbReference type="PROSITE" id="PS50213"/>
    </source>
</evidence>
<feature type="domain" description="FAS1" evidence="2">
    <location>
        <begin position="43"/>
        <end position="188"/>
    </location>
</feature>